<evidence type="ECO:0000256" key="1">
    <source>
        <dbReference type="SAM" id="MobiDB-lite"/>
    </source>
</evidence>
<feature type="region of interest" description="Disordered" evidence="1">
    <location>
        <begin position="1"/>
        <end position="22"/>
    </location>
</feature>
<feature type="region of interest" description="Disordered" evidence="1">
    <location>
        <begin position="37"/>
        <end position="79"/>
    </location>
</feature>
<reference evidence="2" key="3">
    <citation type="submission" date="2023-05" db="EMBL/GenBank/DDBJ databases">
        <authorList>
            <person name="Smith C.H."/>
        </authorList>
    </citation>
    <scope>NUCLEOTIDE SEQUENCE</scope>
    <source>
        <strain evidence="2">CHS0354</strain>
        <tissue evidence="2">Mantle</tissue>
    </source>
</reference>
<proteinExistence type="predicted"/>
<keyword evidence="3" id="KW-1185">Reference proteome</keyword>
<dbReference type="EMBL" id="JAEAOA010000613">
    <property type="protein sequence ID" value="KAK3595619.1"/>
    <property type="molecule type" value="Genomic_DNA"/>
</dbReference>
<dbReference type="Proteomes" id="UP001195483">
    <property type="component" value="Unassembled WGS sequence"/>
</dbReference>
<evidence type="ECO:0000313" key="3">
    <source>
        <dbReference type="Proteomes" id="UP001195483"/>
    </source>
</evidence>
<organism evidence="2 3">
    <name type="scientific">Potamilus streckersoni</name>
    <dbReference type="NCBI Taxonomy" id="2493646"/>
    <lineage>
        <taxon>Eukaryota</taxon>
        <taxon>Metazoa</taxon>
        <taxon>Spiralia</taxon>
        <taxon>Lophotrochozoa</taxon>
        <taxon>Mollusca</taxon>
        <taxon>Bivalvia</taxon>
        <taxon>Autobranchia</taxon>
        <taxon>Heteroconchia</taxon>
        <taxon>Palaeoheterodonta</taxon>
        <taxon>Unionida</taxon>
        <taxon>Unionoidea</taxon>
        <taxon>Unionidae</taxon>
        <taxon>Ambleminae</taxon>
        <taxon>Lampsilini</taxon>
        <taxon>Potamilus</taxon>
    </lineage>
</organism>
<feature type="compositionally biased region" description="Polar residues" evidence="1">
    <location>
        <begin position="1"/>
        <end position="19"/>
    </location>
</feature>
<evidence type="ECO:0000313" key="2">
    <source>
        <dbReference type="EMBL" id="KAK3595619.1"/>
    </source>
</evidence>
<reference evidence="2" key="2">
    <citation type="journal article" date="2021" name="Genome Biol. Evol.">
        <title>Developing a high-quality reference genome for a parasitic bivalve with doubly uniparental inheritance (Bivalvia: Unionida).</title>
        <authorList>
            <person name="Smith C.H."/>
        </authorList>
    </citation>
    <scope>NUCLEOTIDE SEQUENCE</scope>
    <source>
        <strain evidence="2">CHS0354</strain>
        <tissue evidence="2">Mantle</tissue>
    </source>
</reference>
<dbReference type="AlphaFoldDB" id="A0AAE0VZJ3"/>
<comment type="caution">
    <text evidence="2">The sequence shown here is derived from an EMBL/GenBank/DDBJ whole genome shotgun (WGS) entry which is preliminary data.</text>
</comment>
<reference evidence="2" key="1">
    <citation type="journal article" date="2021" name="Genome Biol. Evol.">
        <title>A High-Quality Reference Genome for a Parasitic Bivalve with Doubly Uniparental Inheritance (Bivalvia: Unionida).</title>
        <authorList>
            <person name="Smith C.H."/>
        </authorList>
    </citation>
    <scope>NUCLEOTIDE SEQUENCE</scope>
    <source>
        <strain evidence="2">CHS0354</strain>
    </source>
</reference>
<name>A0AAE0VZJ3_9BIVA</name>
<feature type="compositionally biased region" description="Basic and acidic residues" evidence="1">
    <location>
        <begin position="44"/>
        <end position="53"/>
    </location>
</feature>
<protein>
    <submittedName>
        <fullName evidence="2">Uncharacterized protein</fullName>
    </submittedName>
</protein>
<feature type="compositionally biased region" description="Polar residues" evidence="1">
    <location>
        <begin position="55"/>
        <end position="79"/>
    </location>
</feature>
<accession>A0AAE0VZJ3</accession>
<sequence length="155" mass="18076">MVDTTNPIAASANNHQKQPLPNRHHYLTNFQEYDEITKSQKGKHPLEDTDRIKRTTTAKTSSSVRQLSSDDNNTFGERLTQTQQHIYTQLTNKTKKYSCNPINSSEHSLQQENNNLTEKEMTKKNQKRIYHPAYRTRYFNKQNNSAHKINIKALS</sequence>
<gene>
    <name evidence="2" type="ORF">CHS0354_009585</name>
</gene>